<dbReference type="AlphaFoldDB" id="A0AAW0CLZ5"/>
<proteinExistence type="predicted"/>
<dbReference type="PANTHER" id="PTHR31252">
    <property type="entry name" value="DUF4419 DOMAIN-CONTAINING PROTEIN"/>
    <property type="match status" value="1"/>
</dbReference>
<evidence type="ECO:0000256" key="1">
    <source>
        <dbReference type="SAM" id="MobiDB-lite"/>
    </source>
</evidence>
<dbReference type="Proteomes" id="UP001362999">
    <property type="component" value="Unassembled WGS sequence"/>
</dbReference>
<accession>A0AAW0CLZ5</accession>
<dbReference type="Pfam" id="PF14388">
    <property type="entry name" value="DUF4419"/>
    <property type="match status" value="1"/>
</dbReference>
<dbReference type="EMBL" id="JAWWNJ010000016">
    <property type="protein sequence ID" value="KAK7039925.1"/>
    <property type="molecule type" value="Genomic_DNA"/>
</dbReference>
<sequence length="516" mass="57936">MPVTFSPAPHAATSRDVYPRTSPQILESACPNQFKQVKEIMQSSIGGQPHSPGTTFKIVPNTNGFVNTVLSAWGQHHALVLRPDDVWLAIIAQFSFYVNANAELLRANFVSHSDKKELLVEGLPDYAHLSRLMADKIHENVVDPALCAWILPDFSTTTMLDRTVGSMLMMATMKKYFDYKFGIVCGFPRVTLEGEKRDWVQLLERLEKLREYGLQTIAWYHLLLPVMTRFVMAFDAPNSAENLKFWRNVACDEEVLCGSHTWSGWITAFCVFSDKGKWQGPWLDTTHPQTQSPESMSSRRFWSSFTRPLQETRHHLVLEGEGYAARTEYPIIEMDAVPPGYAEVDVTIALDDNEYAIIAGLVGMGFSSSRDVSLSPTGKNDTVRPVLGWWMYSKKKQDEDNGATSEHPPLVFPIYAPMPPPTGVYIPPLESSIPLLKIPSNSSMGSFDQQSGGSRVPIPPPSAHFPGGKPSSRVASGHARRRSESVARHEVTQNQNAEEYPVRKRRMSFIKKLFKF</sequence>
<evidence type="ECO:0000313" key="2">
    <source>
        <dbReference type="EMBL" id="KAK7039925.1"/>
    </source>
</evidence>
<feature type="region of interest" description="Disordered" evidence="1">
    <location>
        <begin position="440"/>
        <end position="499"/>
    </location>
</feature>
<gene>
    <name evidence="2" type="ORF">R3P38DRAFT_494730</name>
</gene>
<organism evidence="2 3">
    <name type="scientific">Favolaschia claudopus</name>
    <dbReference type="NCBI Taxonomy" id="2862362"/>
    <lineage>
        <taxon>Eukaryota</taxon>
        <taxon>Fungi</taxon>
        <taxon>Dikarya</taxon>
        <taxon>Basidiomycota</taxon>
        <taxon>Agaricomycotina</taxon>
        <taxon>Agaricomycetes</taxon>
        <taxon>Agaricomycetidae</taxon>
        <taxon>Agaricales</taxon>
        <taxon>Marasmiineae</taxon>
        <taxon>Mycenaceae</taxon>
        <taxon>Favolaschia</taxon>
    </lineage>
</organism>
<dbReference type="InterPro" id="IPR025533">
    <property type="entry name" value="DUF4419"/>
</dbReference>
<keyword evidence="3" id="KW-1185">Reference proteome</keyword>
<feature type="compositionally biased region" description="Polar residues" evidence="1">
    <location>
        <begin position="440"/>
        <end position="453"/>
    </location>
</feature>
<reference evidence="2 3" key="1">
    <citation type="journal article" date="2024" name="J Genomics">
        <title>Draft genome sequencing and assembly of Favolaschia claudopus CIRM-BRFM 2984 isolated from oak limbs.</title>
        <authorList>
            <person name="Navarro D."/>
            <person name="Drula E."/>
            <person name="Chaduli D."/>
            <person name="Cazenave R."/>
            <person name="Ahrendt S."/>
            <person name="Wang J."/>
            <person name="Lipzen A."/>
            <person name="Daum C."/>
            <person name="Barry K."/>
            <person name="Grigoriev I.V."/>
            <person name="Favel A."/>
            <person name="Rosso M.N."/>
            <person name="Martin F."/>
        </authorList>
    </citation>
    <scope>NUCLEOTIDE SEQUENCE [LARGE SCALE GENOMIC DNA]</scope>
    <source>
        <strain evidence="2 3">CIRM-BRFM 2984</strain>
    </source>
</reference>
<feature type="compositionally biased region" description="Basic and acidic residues" evidence="1">
    <location>
        <begin position="482"/>
        <end position="491"/>
    </location>
</feature>
<comment type="caution">
    <text evidence="2">The sequence shown here is derived from an EMBL/GenBank/DDBJ whole genome shotgun (WGS) entry which is preliminary data.</text>
</comment>
<dbReference type="PANTHER" id="PTHR31252:SF11">
    <property type="entry name" value="DUF4419 DOMAIN-CONTAINING PROTEIN"/>
    <property type="match status" value="1"/>
</dbReference>
<evidence type="ECO:0000313" key="3">
    <source>
        <dbReference type="Proteomes" id="UP001362999"/>
    </source>
</evidence>
<protein>
    <submittedName>
        <fullName evidence="2">Uncharacterized protein</fullName>
    </submittedName>
</protein>
<name>A0AAW0CLZ5_9AGAR</name>